<dbReference type="EMBL" id="BAABRT010000013">
    <property type="protein sequence ID" value="GAA5525299.1"/>
    <property type="molecule type" value="Genomic_DNA"/>
</dbReference>
<feature type="transmembrane region" description="Helical" evidence="1">
    <location>
        <begin position="12"/>
        <end position="31"/>
    </location>
</feature>
<keyword evidence="1" id="KW-0812">Transmembrane</keyword>
<evidence type="ECO:0000256" key="1">
    <source>
        <dbReference type="SAM" id="Phobius"/>
    </source>
</evidence>
<keyword evidence="1" id="KW-0472">Membrane</keyword>
<evidence type="ECO:0000313" key="2">
    <source>
        <dbReference type="EMBL" id="GAA5525299.1"/>
    </source>
</evidence>
<dbReference type="RefSeq" id="WP_345550889.1">
    <property type="nucleotide sequence ID" value="NZ_BAABRT010000013.1"/>
</dbReference>
<accession>A0ABP9WQA0</accession>
<keyword evidence="3" id="KW-1185">Reference proteome</keyword>
<sequence length="349" mass="39670">MFDQLMAEKVQLGFDIATSVTIIGAFASWAWQSGRRARRDRQIGIREQTRAASLEKVGEILYEFENVFSKLIAAADKFERPITVRWDKLGGNGTVEALGEVMVDDANFFPQQTEYLQDLLLLVEEMYETVQVRRYSVYPVLDAIPEGEKFLQMFRQDMVEIAGVYNSLQGGPAHLLPKLQELKICVDNTRSEIIRQQEVDLNDEIALNKKVFDTLTDDSAFQKKILGVIVDKDNADFTFWFVPEEKEPLFAEAWDEDGKIVQGRNTDLFPDVWGELLWTMIRKPGRALSLGLVGANRQVMNARKECKDILIKLSVITNALLSNGADADLDVLVKRYESAAFFDREGSIR</sequence>
<organism evidence="2 3">
    <name type="scientific">Microbulbifer aestuariivivens</name>
    <dbReference type="NCBI Taxonomy" id="1908308"/>
    <lineage>
        <taxon>Bacteria</taxon>
        <taxon>Pseudomonadati</taxon>
        <taxon>Pseudomonadota</taxon>
        <taxon>Gammaproteobacteria</taxon>
        <taxon>Cellvibrionales</taxon>
        <taxon>Microbulbiferaceae</taxon>
        <taxon>Microbulbifer</taxon>
    </lineage>
</organism>
<reference evidence="2 3" key="1">
    <citation type="submission" date="2024-02" db="EMBL/GenBank/DDBJ databases">
        <title>Microbulbifer aestuariivivens NBRC 112533.</title>
        <authorList>
            <person name="Ichikawa N."/>
            <person name="Katano-Makiyama Y."/>
            <person name="Hidaka K."/>
        </authorList>
    </citation>
    <scope>NUCLEOTIDE SEQUENCE [LARGE SCALE GENOMIC DNA]</scope>
    <source>
        <strain evidence="2 3">NBRC 112533</strain>
    </source>
</reference>
<keyword evidence="1" id="KW-1133">Transmembrane helix</keyword>
<proteinExistence type="predicted"/>
<comment type="caution">
    <text evidence="2">The sequence shown here is derived from an EMBL/GenBank/DDBJ whole genome shotgun (WGS) entry which is preliminary data.</text>
</comment>
<name>A0ABP9WQA0_9GAMM</name>
<evidence type="ECO:0000313" key="3">
    <source>
        <dbReference type="Proteomes" id="UP001408594"/>
    </source>
</evidence>
<gene>
    <name evidence="2" type="ORF">Maes01_01865</name>
</gene>
<protein>
    <submittedName>
        <fullName evidence="2">Uncharacterized protein</fullName>
    </submittedName>
</protein>
<dbReference type="Proteomes" id="UP001408594">
    <property type="component" value="Unassembled WGS sequence"/>
</dbReference>